<dbReference type="EMBL" id="JAUUTY010000007">
    <property type="protein sequence ID" value="KAK1606669.1"/>
    <property type="molecule type" value="Genomic_DNA"/>
</dbReference>
<sequence>MGEEWSFPSADLFFETADLFFENNPDWFLHMIRRADVDQPMEEGLTLALAWEPGDLIVETDCAEAIKLVTKGCQSCPGTRCECK</sequence>
<comment type="caution">
    <text evidence="1">The sequence shown here is derived from an EMBL/GenBank/DDBJ whole genome shotgun (WGS) entry which is preliminary data.</text>
</comment>
<gene>
    <name evidence="1" type="ORF">QYE76_030342</name>
</gene>
<proteinExistence type="predicted"/>
<dbReference type="AlphaFoldDB" id="A0AAD8QRD1"/>
<evidence type="ECO:0000313" key="2">
    <source>
        <dbReference type="Proteomes" id="UP001231189"/>
    </source>
</evidence>
<reference evidence="1" key="1">
    <citation type="submission" date="2023-07" db="EMBL/GenBank/DDBJ databases">
        <title>A chromosome-level genome assembly of Lolium multiflorum.</title>
        <authorList>
            <person name="Chen Y."/>
            <person name="Copetti D."/>
            <person name="Kolliker R."/>
            <person name="Studer B."/>
        </authorList>
    </citation>
    <scope>NUCLEOTIDE SEQUENCE</scope>
    <source>
        <strain evidence="1">02402/16</strain>
        <tissue evidence="1">Leaf</tissue>
    </source>
</reference>
<keyword evidence="2" id="KW-1185">Reference proteome</keyword>
<protein>
    <submittedName>
        <fullName evidence="1">Uncharacterized protein</fullName>
    </submittedName>
</protein>
<dbReference type="Proteomes" id="UP001231189">
    <property type="component" value="Unassembled WGS sequence"/>
</dbReference>
<evidence type="ECO:0000313" key="1">
    <source>
        <dbReference type="EMBL" id="KAK1606669.1"/>
    </source>
</evidence>
<name>A0AAD8QRD1_LOLMU</name>
<organism evidence="1 2">
    <name type="scientific">Lolium multiflorum</name>
    <name type="common">Italian ryegrass</name>
    <name type="synonym">Lolium perenne subsp. multiflorum</name>
    <dbReference type="NCBI Taxonomy" id="4521"/>
    <lineage>
        <taxon>Eukaryota</taxon>
        <taxon>Viridiplantae</taxon>
        <taxon>Streptophyta</taxon>
        <taxon>Embryophyta</taxon>
        <taxon>Tracheophyta</taxon>
        <taxon>Spermatophyta</taxon>
        <taxon>Magnoliopsida</taxon>
        <taxon>Liliopsida</taxon>
        <taxon>Poales</taxon>
        <taxon>Poaceae</taxon>
        <taxon>BOP clade</taxon>
        <taxon>Pooideae</taxon>
        <taxon>Poodae</taxon>
        <taxon>Poeae</taxon>
        <taxon>Poeae Chloroplast Group 2 (Poeae type)</taxon>
        <taxon>Loliodinae</taxon>
        <taxon>Loliinae</taxon>
        <taxon>Lolium</taxon>
    </lineage>
</organism>
<accession>A0AAD8QRD1</accession>